<dbReference type="Proteomes" id="UP000308600">
    <property type="component" value="Unassembled WGS sequence"/>
</dbReference>
<sequence>MSSQPINQHFHLFAVIQQANERYRRVAREIRQSLRPTLHAQRRALCLGLVVDIQKADNCPQRQISVQPLPIIDTTPSPNEVLTIRIPAKSQRSTHNVLPKVKSALQPHRPTLQCSIPIAPRSVKESPPSAQLTRAPLLAPRALRGQDIPWRGPTSRWSVDLDDDAATRPFDTSRPDVPMDTAEGTSPLDGLELQYPTTAELHQTNSSASFDTPSGSISSGSSSRSSSMLLTPDEAGDAPVMSRSGKRKAVEDVHFISMTNSSARHPKFARKEWVVSNDMHI</sequence>
<accession>A0ACD3B153</accession>
<proteinExistence type="predicted"/>
<evidence type="ECO:0000313" key="2">
    <source>
        <dbReference type="Proteomes" id="UP000308600"/>
    </source>
</evidence>
<organism evidence="1 2">
    <name type="scientific">Pluteus cervinus</name>
    <dbReference type="NCBI Taxonomy" id="181527"/>
    <lineage>
        <taxon>Eukaryota</taxon>
        <taxon>Fungi</taxon>
        <taxon>Dikarya</taxon>
        <taxon>Basidiomycota</taxon>
        <taxon>Agaricomycotina</taxon>
        <taxon>Agaricomycetes</taxon>
        <taxon>Agaricomycetidae</taxon>
        <taxon>Agaricales</taxon>
        <taxon>Pluteineae</taxon>
        <taxon>Pluteaceae</taxon>
        <taxon>Pluteus</taxon>
    </lineage>
</organism>
<name>A0ACD3B153_9AGAR</name>
<keyword evidence="2" id="KW-1185">Reference proteome</keyword>
<protein>
    <submittedName>
        <fullName evidence="1">Uncharacterized protein</fullName>
    </submittedName>
</protein>
<evidence type="ECO:0000313" key="1">
    <source>
        <dbReference type="EMBL" id="TFK71745.1"/>
    </source>
</evidence>
<gene>
    <name evidence="1" type="ORF">BDN72DRAFT_837325</name>
</gene>
<reference evidence="1 2" key="1">
    <citation type="journal article" date="2019" name="Nat. Ecol. Evol.">
        <title>Megaphylogeny resolves global patterns of mushroom evolution.</title>
        <authorList>
            <person name="Varga T."/>
            <person name="Krizsan K."/>
            <person name="Foldi C."/>
            <person name="Dima B."/>
            <person name="Sanchez-Garcia M."/>
            <person name="Sanchez-Ramirez S."/>
            <person name="Szollosi G.J."/>
            <person name="Szarkandi J.G."/>
            <person name="Papp V."/>
            <person name="Albert L."/>
            <person name="Andreopoulos W."/>
            <person name="Angelini C."/>
            <person name="Antonin V."/>
            <person name="Barry K.W."/>
            <person name="Bougher N.L."/>
            <person name="Buchanan P."/>
            <person name="Buyck B."/>
            <person name="Bense V."/>
            <person name="Catcheside P."/>
            <person name="Chovatia M."/>
            <person name="Cooper J."/>
            <person name="Damon W."/>
            <person name="Desjardin D."/>
            <person name="Finy P."/>
            <person name="Geml J."/>
            <person name="Haridas S."/>
            <person name="Hughes K."/>
            <person name="Justo A."/>
            <person name="Karasinski D."/>
            <person name="Kautmanova I."/>
            <person name="Kiss B."/>
            <person name="Kocsube S."/>
            <person name="Kotiranta H."/>
            <person name="LaButti K.M."/>
            <person name="Lechner B.E."/>
            <person name="Liimatainen K."/>
            <person name="Lipzen A."/>
            <person name="Lukacs Z."/>
            <person name="Mihaltcheva S."/>
            <person name="Morgado L.N."/>
            <person name="Niskanen T."/>
            <person name="Noordeloos M.E."/>
            <person name="Ohm R.A."/>
            <person name="Ortiz-Santana B."/>
            <person name="Ovrebo C."/>
            <person name="Racz N."/>
            <person name="Riley R."/>
            <person name="Savchenko A."/>
            <person name="Shiryaev A."/>
            <person name="Soop K."/>
            <person name="Spirin V."/>
            <person name="Szebenyi C."/>
            <person name="Tomsovsky M."/>
            <person name="Tulloss R.E."/>
            <person name="Uehling J."/>
            <person name="Grigoriev I.V."/>
            <person name="Vagvolgyi C."/>
            <person name="Papp T."/>
            <person name="Martin F.M."/>
            <person name="Miettinen O."/>
            <person name="Hibbett D.S."/>
            <person name="Nagy L.G."/>
        </authorList>
    </citation>
    <scope>NUCLEOTIDE SEQUENCE [LARGE SCALE GENOMIC DNA]</scope>
    <source>
        <strain evidence="1 2">NL-1719</strain>
    </source>
</reference>
<dbReference type="EMBL" id="ML208294">
    <property type="protein sequence ID" value="TFK71745.1"/>
    <property type="molecule type" value="Genomic_DNA"/>
</dbReference>